<dbReference type="PRINTS" id="PR01438">
    <property type="entry name" value="UNVRSLSTRESS"/>
</dbReference>
<dbReference type="PANTHER" id="PTHR46100">
    <property type="entry name" value="IMP2'P"/>
    <property type="match status" value="1"/>
</dbReference>
<dbReference type="RefSeq" id="XP_033533786.1">
    <property type="nucleotide sequence ID" value="XM_033676403.1"/>
</dbReference>
<keyword evidence="4" id="KW-1185">Reference proteome</keyword>
<dbReference type="InterPro" id="IPR006015">
    <property type="entry name" value="Universal_stress_UspA"/>
</dbReference>
<dbReference type="Proteomes" id="UP000504638">
    <property type="component" value="Unplaced"/>
</dbReference>
<dbReference type="InterPro" id="IPR006016">
    <property type="entry name" value="UspA"/>
</dbReference>
<dbReference type="CDD" id="cd23659">
    <property type="entry name" value="USP_At3g01520-like"/>
    <property type="match status" value="1"/>
</dbReference>
<dbReference type="AlphaFoldDB" id="A0A6G1G216"/>
<sequence>MSLENALDEERLEILALLEGRPTNSAPPTNRERASSPSVTKSPVRSMLDIGPPPPQPRSMLDVGPAPSTRRIHSSLAGSAVNPEEAYKFEMLPSIEAHALPKRVTQGGKKAKGAMSSVFGSGDSSSRAGSRSGPLTGHKKSKSPGTRSQSPANRNLHLMPDPGKYYSESGKAIDMSSAYRRLSDAALLRHGGTFASLPHRKGSDPETGEFIGADGHVRLEMDYDPDEKDEEALEISDDSSDEDVAGKKRGRRRTREGSTGSVGGLEAKARTLNIDGGKRPPTSLMGAAEEERKETAYKYRSLLDDPSISITEPEDSLEYITQANKRPGVHPATNFDAHSALSTPMTSDDEGDLDDIRRAQKLELTASQVKSTPENQRCVREIIRGEYITLQEEAQQGLRRQRVYLVATDLSDEAEYALEWTIGTVLRDGDTLLAVYAMDEEAIGATTDASHEKTEGNGSSDPTSLLRTLSNDAAGPTGLIHGTHPLTAANLSPLATVTNADGTKTMDKAERERWHAVMEVSDRCIKLIRGTRLQARILVEVFHCKNPKHMITEVIDYLEPTLVVLGSRGRSALKGVLLGSFSNYLVTKSSVPVMVARKKLRKHPKYKRTNTRFSNVLSSPSGKLASAKID</sequence>
<name>A0A6G1G216_9PEZI</name>
<evidence type="ECO:0000313" key="4">
    <source>
        <dbReference type="Proteomes" id="UP000504638"/>
    </source>
</evidence>
<dbReference type="InterPro" id="IPR014729">
    <property type="entry name" value="Rossmann-like_a/b/a_fold"/>
</dbReference>
<proteinExistence type="predicted"/>
<dbReference type="OrthoDB" id="992776at2759"/>
<dbReference type="Gene3D" id="3.40.50.620">
    <property type="entry name" value="HUPs"/>
    <property type="match status" value="1"/>
</dbReference>
<feature type="compositionally biased region" description="Polar residues" evidence="1">
    <location>
        <begin position="143"/>
        <end position="153"/>
    </location>
</feature>
<evidence type="ECO:0000313" key="3">
    <source>
        <dbReference type="EMBL" id="KAF1812155.1"/>
    </source>
</evidence>
<feature type="domain" description="UspA" evidence="2">
    <location>
        <begin position="405"/>
        <end position="597"/>
    </location>
</feature>
<dbReference type="PANTHER" id="PTHR46100:SF4">
    <property type="entry name" value="USPA DOMAIN-CONTAINING PROTEIN"/>
    <property type="match status" value="1"/>
</dbReference>
<dbReference type="Pfam" id="PF00582">
    <property type="entry name" value="Usp"/>
    <property type="match status" value="1"/>
</dbReference>
<evidence type="ECO:0000256" key="1">
    <source>
        <dbReference type="SAM" id="MobiDB-lite"/>
    </source>
</evidence>
<gene>
    <name evidence="3 5" type="ORF">P152DRAFT_397264</name>
</gene>
<feature type="region of interest" description="Disordered" evidence="1">
    <location>
        <begin position="104"/>
        <end position="164"/>
    </location>
</feature>
<feature type="compositionally biased region" description="Low complexity" evidence="1">
    <location>
        <begin position="116"/>
        <end position="133"/>
    </location>
</feature>
<feature type="region of interest" description="Disordered" evidence="1">
    <location>
        <begin position="18"/>
        <end position="79"/>
    </location>
</feature>
<dbReference type="EMBL" id="ML975158">
    <property type="protein sequence ID" value="KAF1812155.1"/>
    <property type="molecule type" value="Genomic_DNA"/>
</dbReference>
<keyword evidence="3" id="KW-0378">Hydrolase</keyword>
<organism evidence="3">
    <name type="scientific">Eremomyces bilateralis CBS 781.70</name>
    <dbReference type="NCBI Taxonomy" id="1392243"/>
    <lineage>
        <taxon>Eukaryota</taxon>
        <taxon>Fungi</taxon>
        <taxon>Dikarya</taxon>
        <taxon>Ascomycota</taxon>
        <taxon>Pezizomycotina</taxon>
        <taxon>Dothideomycetes</taxon>
        <taxon>Dothideomycetes incertae sedis</taxon>
        <taxon>Eremomycetales</taxon>
        <taxon>Eremomycetaceae</taxon>
        <taxon>Eremomyces</taxon>
    </lineage>
</organism>
<reference evidence="5" key="3">
    <citation type="submission" date="2025-04" db="UniProtKB">
        <authorList>
            <consortium name="RefSeq"/>
        </authorList>
    </citation>
    <scope>IDENTIFICATION</scope>
    <source>
        <strain evidence="5">CBS 781.70</strain>
    </source>
</reference>
<feature type="compositionally biased region" description="Acidic residues" evidence="1">
    <location>
        <begin position="225"/>
        <end position="243"/>
    </location>
</feature>
<feature type="region of interest" description="Disordered" evidence="1">
    <location>
        <begin position="225"/>
        <end position="266"/>
    </location>
</feature>
<accession>A0A6G1G216</accession>
<evidence type="ECO:0000259" key="2">
    <source>
        <dbReference type="Pfam" id="PF00582"/>
    </source>
</evidence>
<reference evidence="5" key="2">
    <citation type="submission" date="2020-04" db="EMBL/GenBank/DDBJ databases">
        <authorList>
            <consortium name="NCBI Genome Project"/>
        </authorList>
    </citation>
    <scope>NUCLEOTIDE SEQUENCE</scope>
    <source>
        <strain evidence="5">CBS 781.70</strain>
    </source>
</reference>
<dbReference type="GO" id="GO:0016787">
    <property type="term" value="F:hydrolase activity"/>
    <property type="evidence" value="ECO:0007669"/>
    <property type="project" value="UniProtKB-KW"/>
</dbReference>
<protein>
    <submittedName>
        <fullName evidence="3 5">Adenine nucleotide alpha hydrolases-like protein</fullName>
    </submittedName>
</protein>
<reference evidence="3 5" key="1">
    <citation type="submission" date="2020-01" db="EMBL/GenBank/DDBJ databases">
        <authorList>
            <consortium name="DOE Joint Genome Institute"/>
            <person name="Haridas S."/>
            <person name="Albert R."/>
            <person name="Binder M."/>
            <person name="Bloem J."/>
            <person name="Labutti K."/>
            <person name="Salamov A."/>
            <person name="Andreopoulos B."/>
            <person name="Baker S.E."/>
            <person name="Barry K."/>
            <person name="Bills G."/>
            <person name="Bluhm B.H."/>
            <person name="Cannon C."/>
            <person name="Castanera R."/>
            <person name="Culley D.E."/>
            <person name="Daum C."/>
            <person name="Ezra D."/>
            <person name="Gonzalez J.B."/>
            <person name="Henrissat B."/>
            <person name="Kuo A."/>
            <person name="Liang C."/>
            <person name="Lipzen A."/>
            <person name="Lutzoni F."/>
            <person name="Magnuson J."/>
            <person name="Mondo S."/>
            <person name="Nolan M."/>
            <person name="Ohm R."/>
            <person name="Pangilinan J."/>
            <person name="Park H.-J."/>
            <person name="Ramirez L."/>
            <person name="Alfaro M."/>
            <person name="Sun H."/>
            <person name="Tritt A."/>
            <person name="Yoshinaga Y."/>
            <person name="Zwiers L.-H."/>
            <person name="Turgeon B.G."/>
            <person name="Goodwin S.B."/>
            <person name="Spatafora J.W."/>
            <person name="Crous P.W."/>
            <person name="Grigoriev I.V."/>
        </authorList>
    </citation>
    <scope>NUCLEOTIDE SEQUENCE</scope>
    <source>
        <strain evidence="3 5">CBS 781.70</strain>
    </source>
</reference>
<dbReference type="SUPFAM" id="SSF52402">
    <property type="entry name" value="Adenine nucleotide alpha hydrolases-like"/>
    <property type="match status" value="1"/>
</dbReference>
<evidence type="ECO:0000313" key="5">
    <source>
        <dbReference type="RefSeq" id="XP_033533786.1"/>
    </source>
</evidence>
<dbReference type="GeneID" id="54416973"/>